<protein>
    <submittedName>
        <fullName evidence="1">Uncharacterized protein</fullName>
    </submittedName>
</protein>
<proteinExistence type="predicted"/>
<gene>
    <name evidence="1" type="ORF">L211DRAFT_867859</name>
</gene>
<dbReference type="InParanoid" id="A0A3N4LS61"/>
<keyword evidence="2" id="KW-1185">Reference proteome</keyword>
<sequence length="381" mass="42803">MSTPDIPTEVSTQIHEHYTSPNSALKSSLKKFSNVVGYPFNLCISWPSLYVVYAPSFPLKTSFIPTVSSFIIKMLESLIEYLEEADEEGGFQEQWLRICEEHPSVYQAGMLVRARNVGRPKCYFARPRQNSVYRWILDLPRGWDKQAFALWEGREIWVLESEPDPEIESPAAEMVAAGGGTYVTPPASVPQLRRAATDEWGLMSGDIEGGHIRGGDESELPSQICSELPKLSSLPPPDQLFSKFLATYNHLLIMHANSASVDIQCTHQSTLELICSYFTKHARINQNKTNLPPYVKIELLKSMWGAPQSPSQGAESPSAQGSIMEPMEMLRFHCREEVNYGARLDHAYIVGFVEGVCGYRLVDGCTGESGRWVFRRQFPTL</sequence>
<dbReference type="OrthoDB" id="4926491at2759"/>
<reference evidence="1 2" key="1">
    <citation type="journal article" date="2018" name="Nat. Ecol. Evol.">
        <title>Pezizomycetes genomes reveal the molecular basis of ectomycorrhizal truffle lifestyle.</title>
        <authorList>
            <person name="Murat C."/>
            <person name="Payen T."/>
            <person name="Noel B."/>
            <person name="Kuo A."/>
            <person name="Morin E."/>
            <person name="Chen J."/>
            <person name="Kohler A."/>
            <person name="Krizsan K."/>
            <person name="Balestrini R."/>
            <person name="Da Silva C."/>
            <person name="Montanini B."/>
            <person name="Hainaut M."/>
            <person name="Levati E."/>
            <person name="Barry K.W."/>
            <person name="Belfiori B."/>
            <person name="Cichocki N."/>
            <person name="Clum A."/>
            <person name="Dockter R.B."/>
            <person name="Fauchery L."/>
            <person name="Guy J."/>
            <person name="Iotti M."/>
            <person name="Le Tacon F."/>
            <person name="Lindquist E.A."/>
            <person name="Lipzen A."/>
            <person name="Malagnac F."/>
            <person name="Mello A."/>
            <person name="Molinier V."/>
            <person name="Miyauchi S."/>
            <person name="Poulain J."/>
            <person name="Riccioni C."/>
            <person name="Rubini A."/>
            <person name="Sitrit Y."/>
            <person name="Splivallo R."/>
            <person name="Traeger S."/>
            <person name="Wang M."/>
            <person name="Zifcakova L."/>
            <person name="Wipf D."/>
            <person name="Zambonelli A."/>
            <person name="Paolocci F."/>
            <person name="Nowrousian M."/>
            <person name="Ottonello S."/>
            <person name="Baldrian P."/>
            <person name="Spatafora J.W."/>
            <person name="Henrissat B."/>
            <person name="Nagy L.G."/>
            <person name="Aury J.M."/>
            <person name="Wincker P."/>
            <person name="Grigoriev I.V."/>
            <person name="Bonfante P."/>
            <person name="Martin F.M."/>
        </authorList>
    </citation>
    <scope>NUCLEOTIDE SEQUENCE [LARGE SCALE GENOMIC DNA]</scope>
    <source>
        <strain evidence="1 2">ATCC MYA-4762</strain>
    </source>
</reference>
<evidence type="ECO:0000313" key="1">
    <source>
        <dbReference type="EMBL" id="RPB24518.1"/>
    </source>
</evidence>
<organism evidence="1 2">
    <name type="scientific">Terfezia boudieri ATCC MYA-4762</name>
    <dbReference type="NCBI Taxonomy" id="1051890"/>
    <lineage>
        <taxon>Eukaryota</taxon>
        <taxon>Fungi</taxon>
        <taxon>Dikarya</taxon>
        <taxon>Ascomycota</taxon>
        <taxon>Pezizomycotina</taxon>
        <taxon>Pezizomycetes</taxon>
        <taxon>Pezizales</taxon>
        <taxon>Pezizaceae</taxon>
        <taxon>Terfezia</taxon>
    </lineage>
</organism>
<dbReference type="EMBL" id="ML121541">
    <property type="protein sequence ID" value="RPB24518.1"/>
    <property type="molecule type" value="Genomic_DNA"/>
</dbReference>
<evidence type="ECO:0000313" key="2">
    <source>
        <dbReference type="Proteomes" id="UP000267821"/>
    </source>
</evidence>
<accession>A0A3N4LS61</accession>
<dbReference type="AlphaFoldDB" id="A0A3N4LS61"/>
<name>A0A3N4LS61_9PEZI</name>
<dbReference type="Proteomes" id="UP000267821">
    <property type="component" value="Unassembled WGS sequence"/>
</dbReference>